<proteinExistence type="predicted"/>
<keyword evidence="2" id="KW-1185">Reference proteome</keyword>
<name>A3UB52_CROAH</name>
<sequence>MKSIIYKGFLFASMFAIVGLASCREEQTEEEKIIEEMKNEGAEIERSSDDGDVKIKMETEEKEVKIKKDADGDTKIKVDTDGN</sequence>
<dbReference type="STRING" id="216432.CA2559_13398"/>
<accession>A3UB52</accession>
<dbReference type="AlphaFoldDB" id="A3UB52"/>
<dbReference type="GeneID" id="89454388"/>
<dbReference type="PROSITE" id="PS51257">
    <property type="entry name" value="PROKAR_LIPOPROTEIN"/>
    <property type="match status" value="1"/>
</dbReference>
<evidence type="ECO:0000313" key="2">
    <source>
        <dbReference type="Proteomes" id="UP000002297"/>
    </source>
</evidence>
<evidence type="ECO:0000313" key="1">
    <source>
        <dbReference type="EMBL" id="EAP87038.1"/>
    </source>
</evidence>
<gene>
    <name evidence="1" type="ordered locus">CA2559_13398</name>
</gene>
<dbReference type="EMBL" id="CP002046">
    <property type="protein sequence ID" value="EAP87038.1"/>
    <property type="molecule type" value="Genomic_DNA"/>
</dbReference>
<organism evidence="1 2">
    <name type="scientific">Croceibacter atlanticus (strain ATCC BAA-628 / JCM 21780 / CIP 108009 / IAM 15332 / KCTC 12090 / HTCC2559)</name>
    <dbReference type="NCBI Taxonomy" id="216432"/>
    <lineage>
        <taxon>Bacteria</taxon>
        <taxon>Pseudomonadati</taxon>
        <taxon>Bacteroidota</taxon>
        <taxon>Flavobacteriia</taxon>
        <taxon>Flavobacteriales</taxon>
        <taxon>Flavobacteriaceae</taxon>
        <taxon>Croceibacter</taxon>
    </lineage>
</organism>
<dbReference type="HOGENOM" id="CLU_196682_0_0_10"/>
<dbReference type="Proteomes" id="UP000002297">
    <property type="component" value="Chromosome"/>
</dbReference>
<protein>
    <submittedName>
        <fullName evidence="1">Uncharacterized protein</fullName>
    </submittedName>
</protein>
<dbReference type="RefSeq" id="WP_013188419.1">
    <property type="nucleotide sequence ID" value="NC_014230.1"/>
</dbReference>
<dbReference type="OrthoDB" id="1453405at2"/>
<reference evidence="1 2" key="1">
    <citation type="journal article" date="2010" name="J. Bacteriol.">
        <title>The complete genome sequence of Croceibacter atlanticus HTCC2559T.</title>
        <authorList>
            <person name="Oh H.M."/>
            <person name="Kang I."/>
            <person name="Ferriera S."/>
            <person name="Giovannoni S.J."/>
            <person name="Cho J.C."/>
        </authorList>
    </citation>
    <scope>NUCLEOTIDE SEQUENCE [LARGE SCALE GENOMIC DNA]</scope>
    <source>
        <strain evidence="2">ATCC BAA-628 / HTCC2559 / KCTC 12090</strain>
    </source>
</reference>
<dbReference type="KEGG" id="cat:CA2559_13398"/>